<dbReference type="NCBIfam" id="TIGR01983">
    <property type="entry name" value="UbiG"/>
    <property type="match status" value="1"/>
</dbReference>
<keyword evidence="5" id="KW-0460">Magnesium</keyword>
<dbReference type="AlphaFoldDB" id="A0A8S1BT42"/>
<organism evidence="6 7">
    <name type="scientific">Cloeon dipterum</name>
    <dbReference type="NCBI Taxonomy" id="197152"/>
    <lineage>
        <taxon>Eukaryota</taxon>
        <taxon>Metazoa</taxon>
        <taxon>Ecdysozoa</taxon>
        <taxon>Arthropoda</taxon>
        <taxon>Hexapoda</taxon>
        <taxon>Insecta</taxon>
        <taxon>Pterygota</taxon>
        <taxon>Palaeoptera</taxon>
        <taxon>Ephemeroptera</taxon>
        <taxon>Pisciforma</taxon>
        <taxon>Baetidae</taxon>
        <taxon>Cloeon</taxon>
    </lineage>
</organism>
<dbReference type="GO" id="GO:0010420">
    <property type="term" value="F:polyprenyldihydroxybenzoate methyltransferase activity"/>
    <property type="evidence" value="ECO:0007669"/>
    <property type="project" value="UniProtKB-UniRule"/>
</dbReference>
<dbReference type="HAMAP" id="MF_00472">
    <property type="entry name" value="UbiG"/>
    <property type="match status" value="1"/>
</dbReference>
<dbReference type="GO" id="GO:0061542">
    <property type="term" value="F:3-demethylubiquinol 3-O-methyltransferase activity"/>
    <property type="evidence" value="ECO:0007669"/>
    <property type="project" value="UniProtKB-UniRule"/>
</dbReference>
<sequence length="283" mass="31307">MASKFLSIILFRSTLRNFSTAPKFSSVDPEELKKFSNLSGLWWDEGGEFKPLHSMNALRIPFIRNGLVNSRVVSTTKANTPTSLEGLKILDVGCGGGILAEPLARIGANVVGLDASEEAVRVAEEHAKLDTTLSDRLKYRHGTLEELAEEGQVYDAVVMSEVLEHMNNPKHCLQLASNLVKPGGSIFLTTLNRSCVSWLGGIIAAEYLLRLVPPGTHDWNKFVSPLEVENMLSDSDCTTRSIHGMSYNILTNSWHWSSNVSINYALHALKLSEQRVEEPKQTE</sequence>
<evidence type="ECO:0000313" key="7">
    <source>
        <dbReference type="Proteomes" id="UP000494165"/>
    </source>
</evidence>
<comment type="subunit">
    <text evidence="5">Component of a multi-subunit COQ enzyme complex.</text>
</comment>
<dbReference type="SUPFAM" id="SSF53335">
    <property type="entry name" value="S-adenosyl-L-methionine-dependent methyltransferases"/>
    <property type="match status" value="1"/>
</dbReference>
<feature type="binding site" evidence="5">
    <location>
        <position position="93"/>
    </location>
    <ligand>
        <name>S-adenosyl-L-methionine</name>
        <dbReference type="ChEBI" id="CHEBI:59789"/>
    </ligand>
</feature>
<comment type="catalytic activity">
    <reaction evidence="5">
        <text>a 3-demethylubiquinone + S-adenosyl-L-methionine = a ubiquinone + S-adenosyl-L-homocysteine</text>
        <dbReference type="Rhea" id="RHEA:81215"/>
        <dbReference type="Rhea" id="RHEA-COMP:9565"/>
        <dbReference type="Rhea" id="RHEA-COMP:19654"/>
        <dbReference type="ChEBI" id="CHEBI:16389"/>
        <dbReference type="ChEBI" id="CHEBI:57856"/>
        <dbReference type="ChEBI" id="CHEBI:59789"/>
        <dbReference type="ChEBI" id="CHEBI:231825"/>
    </reaction>
</comment>
<name>A0A8S1BT42_9INSE</name>
<accession>A0A8S1BT42</accession>
<comment type="catalytic activity">
    <reaction evidence="5">
        <text>a 3-demethylubiquinol + S-adenosyl-L-methionine = a ubiquinol + S-adenosyl-L-homocysteine + H(+)</text>
        <dbReference type="Rhea" id="RHEA:44380"/>
        <dbReference type="Rhea" id="RHEA-COMP:9566"/>
        <dbReference type="Rhea" id="RHEA-COMP:10914"/>
        <dbReference type="ChEBI" id="CHEBI:15378"/>
        <dbReference type="ChEBI" id="CHEBI:17976"/>
        <dbReference type="ChEBI" id="CHEBI:57856"/>
        <dbReference type="ChEBI" id="CHEBI:59789"/>
        <dbReference type="ChEBI" id="CHEBI:84422"/>
        <dbReference type="EC" id="2.1.1.64"/>
    </reaction>
</comment>
<dbReference type="OrthoDB" id="3265906at2759"/>
<dbReference type="CDD" id="cd02440">
    <property type="entry name" value="AdoMet_MTases"/>
    <property type="match status" value="1"/>
</dbReference>
<reference evidence="6 7" key="1">
    <citation type="submission" date="2020-04" db="EMBL/GenBank/DDBJ databases">
        <authorList>
            <person name="Alioto T."/>
            <person name="Alioto T."/>
            <person name="Gomez Garrido J."/>
        </authorList>
    </citation>
    <scope>NUCLEOTIDE SEQUENCE [LARGE SCALE GENOMIC DNA]</scope>
</reference>
<keyword evidence="5" id="KW-0496">Mitochondrion</keyword>
<feature type="binding site" evidence="5">
    <location>
        <position position="59"/>
    </location>
    <ligand>
        <name>S-adenosyl-L-methionine</name>
        <dbReference type="ChEBI" id="CHEBI:59789"/>
    </ligand>
</feature>
<dbReference type="GO" id="GO:0032259">
    <property type="term" value="P:methylation"/>
    <property type="evidence" value="ECO:0007669"/>
    <property type="project" value="UniProtKB-KW"/>
</dbReference>
<evidence type="ECO:0000256" key="1">
    <source>
        <dbReference type="ARBA" id="ARBA00022603"/>
    </source>
</evidence>
<comment type="caution">
    <text evidence="6">The sequence shown here is derived from an EMBL/GenBank/DDBJ whole genome shotgun (WGS) entry which is preliminary data.</text>
</comment>
<keyword evidence="5" id="KW-0472">Membrane</keyword>
<comment type="function">
    <text evidence="5">O-methyltransferase required for two non-consecutive steps during ubiquinone biosynthesis. Catalyzes the 2 O-methylation of 3,4-dihydroxy-5-(all-trans-polyprenyl)benzoic acid into 4-hydroxy-3-methoxy-5-(all-trans-polyprenyl)benzoic acid. Also catalyzes the last step of ubiquinone biosynthesis by mediating methylation of 3-demethylubiquinone into ubiquinone. Also able to mediate the methylation of 3-demethylubiquinol into ubiquinol.</text>
</comment>
<gene>
    <name evidence="5" type="primary">coq3</name>
    <name evidence="6" type="ORF">CLODIP_2_CD14435</name>
</gene>
<dbReference type="EMBL" id="CADEPI010000009">
    <property type="protein sequence ID" value="CAB3362646.1"/>
    <property type="molecule type" value="Genomic_DNA"/>
</dbReference>
<comment type="similarity">
    <text evidence="5">Belongs to the class I-like SAM-binding methyltransferase superfamily. UbiG/COQ3 family.</text>
</comment>
<keyword evidence="7" id="KW-1185">Reference proteome</keyword>
<keyword evidence="1 5" id="KW-0489">Methyltransferase</keyword>
<evidence type="ECO:0000256" key="4">
    <source>
        <dbReference type="ARBA" id="ARBA00022691"/>
    </source>
</evidence>
<feature type="binding site" evidence="5">
    <location>
        <position position="160"/>
    </location>
    <ligand>
        <name>S-adenosyl-L-methionine</name>
        <dbReference type="ChEBI" id="CHEBI:59789"/>
    </ligand>
</feature>
<evidence type="ECO:0000256" key="5">
    <source>
        <dbReference type="HAMAP-Rule" id="MF_03190"/>
    </source>
</evidence>
<dbReference type="EC" id="2.1.1.114" evidence="5"/>
<keyword evidence="5" id="KW-0479">Metal-binding</keyword>
<evidence type="ECO:0000313" key="6">
    <source>
        <dbReference type="EMBL" id="CAB3362646.1"/>
    </source>
</evidence>
<dbReference type="GO" id="GO:0031314">
    <property type="term" value="C:extrinsic component of mitochondrial inner membrane"/>
    <property type="evidence" value="ECO:0007669"/>
    <property type="project" value="UniProtKB-UniRule"/>
</dbReference>
<keyword evidence="5" id="KW-0999">Mitochondrion inner membrane</keyword>
<feature type="binding site" evidence="5">
    <location>
        <position position="161"/>
    </location>
    <ligand>
        <name>Mg(2+)</name>
        <dbReference type="ChEBI" id="CHEBI:18420"/>
    </ligand>
</feature>
<dbReference type="PANTHER" id="PTHR43464">
    <property type="entry name" value="METHYLTRANSFERASE"/>
    <property type="match status" value="1"/>
</dbReference>
<dbReference type="Gene3D" id="3.40.50.150">
    <property type="entry name" value="Vaccinia Virus protein VP39"/>
    <property type="match status" value="1"/>
</dbReference>
<dbReference type="Pfam" id="PF13489">
    <property type="entry name" value="Methyltransf_23"/>
    <property type="match status" value="1"/>
</dbReference>
<dbReference type="InterPro" id="IPR029063">
    <property type="entry name" value="SAM-dependent_MTases_sf"/>
</dbReference>
<dbReference type="InterPro" id="IPR010233">
    <property type="entry name" value="UbiG_MeTrfase"/>
</dbReference>
<proteinExistence type="inferred from homology"/>
<feature type="binding site" evidence="5">
    <location>
        <position position="114"/>
    </location>
    <ligand>
        <name>S-adenosyl-L-methionine</name>
        <dbReference type="ChEBI" id="CHEBI:59789"/>
    </ligand>
</feature>
<feature type="binding site" evidence="5">
    <location>
        <position position="165"/>
    </location>
    <ligand>
        <name>Mg(2+)</name>
        <dbReference type="ChEBI" id="CHEBI:18420"/>
    </ligand>
</feature>
<evidence type="ECO:0000256" key="2">
    <source>
        <dbReference type="ARBA" id="ARBA00022679"/>
    </source>
</evidence>
<dbReference type="Proteomes" id="UP000494165">
    <property type="component" value="Unassembled WGS sequence"/>
</dbReference>
<keyword evidence="3 5" id="KW-0831">Ubiquinone biosynthesis</keyword>
<comment type="pathway">
    <text evidence="5">Cofactor biosynthesis; ubiquinone biosynthesis.</text>
</comment>
<dbReference type="GO" id="GO:0046872">
    <property type="term" value="F:metal ion binding"/>
    <property type="evidence" value="ECO:0007669"/>
    <property type="project" value="UniProtKB-KW"/>
</dbReference>
<comment type="cofactor">
    <cofactor evidence="5">
        <name>Mg(2+)</name>
        <dbReference type="ChEBI" id="CHEBI:18420"/>
    </cofactor>
</comment>
<dbReference type="EC" id="2.1.1.-" evidence="5"/>
<keyword evidence="4 5" id="KW-0949">S-adenosyl-L-methionine</keyword>
<protein>
    <recommendedName>
        <fullName evidence="5">Ubiquinone biosynthesis O-methyltransferase, mitochondrial</fullName>
    </recommendedName>
    <alternativeName>
        <fullName evidence="5">3-demethylubiquinol 3-O-methyltransferase</fullName>
        <ecNumber evidence="5">2.1.1.64</ecNumber>
    </alternativeName>
    <alternativeName>
        <fullName evidence="5">3-demethylubiquinone 3-O-methyltransferase</fullName>
        <ecNumber evidence="5">2.1.1.-</ecNumber>
    </alternativeName>
    <alternativeName>
        <fullName evidence="5">Polyprenyldihydroxybenzoate methyltransferase</fullName>
        <ecNumber evidence="5">2.1.1.114</ecNumber>
    </alternativeName>
</protein>
<feature type="binding site" evidence="5">
    <location>
        <position position="164"/>
    </location>
    <ligand>
        <name>Mg(2+)</name>
        <dbReference type="ChEBI" id="CHEBI:18420"/>
    </ligand>
</feature>
<comment type="subcellular location">
    <subcellularLocation>
        <location evidence="5">Mitochondrion inner membrane</location>
        <topology evidence="5">Peripheral membrane protein</topology>
        <orientation evidence="5">Matrix side</orientation>
    </subcellularLocation>
</comment>
<dbReference type="PANTHER" id="PTHR43464:SF19">
    <property type="entry name" value="UBIQUINONE BIOSYNTHESIS O-METHYLTRANSFERASE, MITOCHONDRIAL"/>
    <property type="match status" value="1"/>
</dbReference>
<keyword evidence="2 5" id="KW-0808">Transferase</keyword>
<evidence type="ECO:0000256" key="3">
    <source>
        <dbReference type="ARBA" id="ARBA00022688"/>
    </source>
</evidence>
<comment type="catalytic activity">
    <reaction evidence="5">
        <text>a 3,4-dihydroxy-5-(all-trans-polyprenyl)benzoate + S-adenosyl-L-methionine = a 4-hydroxy-3-methoxy-5-(all-trans-polyprenyl)benzoate + S-adenosyl-L-homocysteine + H(+)</text>
        <dbReference type="Rhea" id="RHEA:44452"/>
        <dbReference type="Rhea" id="RHEA-COMP:10930"/>
        <dbReference type="Rhea" id="RHEA-COMP:10931"/>
        <dbReference type="ChEBI" id="CHEBI:15378"/>
        <dbReference type="ChEBI" id="CHEBI:57856"/>
        <dbReference type="ChEBI" id="CHEBI:59789"/>
        <dbReference type="ChEBI" id="CHEBI:64694"/>
        <dbReference type="ChEBI" id="CHEBI:84443"/>
        <dbReference type="EC" id="2.1.1.114"/>
    </reaction>
</comment>
<dbReference type="EC" id="2.1.1.64" evidence="5"/>